<dbReference type="EMBL" id="JARWAL010000007">
    <property type="protein sequence ID" value="MDR5893053.1"/>
    <property type="molecule type" value="Genomic_DNA"/>
</dbReference>
<evidence type="ECO:0000256" key="2">
    <source>
        <dbReference type="ARBA" id="ARBA00011359"/>
    </source>
</evidence>
<evidence type="ECO:0000256" key="10">
    <source>
        <dbReference type="SAM" id="Phobius"/>
    </source>
</evidence>
<proteinExistence type="inferred from homology"/>
<dbReference type="Gene3D" id="1.10.3730.20">
    <property type="match status" value="1"/>
</dbReference>
<evidence type="ECO:0000256" key="3">
    <source>
        <dbReference type="ARBA" id="ARBA00021114"/>
    </source>
</evidence>
<evidence type="ECO:0000256" key="7">
    <source>
        <dbReference type="ARBA" id="ARBA00022989"/>
    </source>
</evidence>
<evidence type="ECO:0000256" key="4">
    <source>
        <dbReference type="ARBA" id="ARBA00022475"/>
    </source>
</evidence>
<reference evidence="11 12" key="1">
    <citation type="submission" date="2023-04" db="EMBL/GenBank/DDBJ databases">
        <title>A long-awaited taxogenomic arrangement of the family Halomonadaceae.</title>
        <authorList>
            <person name="De La Haba R."/>
            <person name="Chuvochina M."/>
            <person name="Wittouck S."/>
            <person name="Arahal D.R."/>
            <person name="Sanchez-Porro C."/>
            <person name="Hugenholtz P."/>
            <person name="Ventosa A."/>
        </authorList>
    </citation>
    <scope>NUCLEOTIDE SEQUENCE [LARGE SCALE GENOMIC DNA]</scope>
    <source>
        <strain evidence="11 12">DSM 17332</strain>
    </source>
</reference>
<evidence type="ECO:0000313" key="11">
    <source>
        <dbReference type="EMBL" id="MDR5893053.1"/>
    </source>
</evidence>
<evidence type="ECO:0000256" key="6">
    <source>
        <dbReference type="ARBA" id="ARBA00022692"/>
    </source>
</evidence>
<feature type="transmembrane region" description="Helical" evidence="10">
    <location>
        <begin position="89"/>
        <end position="105"/>
    </location>
</feature>
<dbReference type="InterPro" id="IPR045324">
    <property type="entry name" value="Small_multidrug_res"/>
</dbReference>
<dbReference type="InterPro" id="IPR037185">
    <property type="entry name" value="EmrE-like"/>
</dbReference>
<gene>
    <name evidence="11" type="ORF">QC820_09500</name>
</gene>
<keyword evidence="5" id="KW-0997">Cell inner membrane</keyword>
<dbReference type="PANTHER" id="PTHR30561:SF6">
    <property type="entry name" value="SPERMIDINE EXPORT PROTEIN MDTI"/>
    <property type="match status" value="1"/>
</dbReference>
<evidence type="ECO:0000256" key="8">
    <source>
        <dbReference type="ARBA" id="ARBA00023136"/>
    </source>
</evidence>
<evidence type="ECO:0000256" key="9">
    <source>
        <dbReference type="RuleBase" id="RU003942"/>
    </source>
</evidence>
<organism evidence="11 12">
    <name type="scientific">Halomonas mongoliensis</name>
    <dbReference type="NCBI Taxonomy" id="321265"/>
    <lineage>
        <taxon>Bacteria</taxon>
        <taxon>Pseudomonadati</taxon>
        <taxon>Pseudomonadota</taxon>
        <taxon>Gammaproteobacteria</taxon>
        <taxon>Oceanospirillales</taxon>
        <taxon>Halomonadaceae</taxon>
        <taxon>Halomonas</taxon>
    </lineage>
</organism>
<keyword evidence="8 10" id="KW-0472">Membrane</keyword>
<dbReference type="PANTHER" id="PTHR30561">
    <property type="entry name" value="SMR FAMILY PROTON-DEPENDENT DRUG EFFLUX TRANSPORTER SUGE"/>
    <property type="match status" value="1"/>
</dbReference>
<keyword evidence="4" id="KW-1003">Cell membrane</keyword>
<name>A0ABU1GNN2_9GAMM</name>
<protein>
    <recommendedName>
        <fullName evidence="3">Spermidine export protein MdtI</fullName>
    </recommendedName>
</protein>
<keyword evidence="6 9" id="KW-0812">Transmembrane</keyword>
<sequence length="108" mass="11359">MSLIGLPLLLVVGAAALDVAANLLLNLSDGFRRRGWGILAILLVLGAFTLLAQAVRHMDLAIAYATWGALGILGTALGGRWWFGQRLNALGWSGILVVIIAVIVIKTA</sequence>
<evidence type="ECO:0000313" key="12">
    <source>
        <dbReference type="Proteomes" id="UP001252270"/>
    </source>
</evidence>
<dbReference type="Pfam" id="PF00893">
    <property type="entry name" value="Multi_Drug_Res"/>
    <property type="match status" value="1"/>
</dbReference>
<dbReference type="RefSeq" id="WP_309636719.1">
    <property type="nucleotide sequence ID" value="NZ_JARWAL010000007.1"/>
</dbReference>
<feature type="transmembrane region" description="Helical" evidence="10">
    <location>
        <begin position="62"/>
        <end position="83"/>
    </location>
</feature>
<evidence type="ECO:0000256" key="1">
    <source>
        <dbReference type="ARBA" id="ARBA00004429"/>
    </source>
</evidence>
<comment type="subunit">
    <text evidence="2">Forms a complex with MdtJ.</text>
</comment>
<feature type="transmembrane region" description="Helical" evidence="10">
    <location>
        <begin position="36"/>
        <end position="55"/>
    </location>
</feature>
<comment type="caution">
    <text evidence="11">The sequence shown here is derived from an EMBL/GenBank/DDBJ whole genome shotgun (WGS) entry which is preliminary data.</text>
</comment>
<dbReference type="Proteomes" id="UP001252270">
    <property type="component" value="Unassembled WGS sequence"/>
</dbReference>
<comment type="similarity">
    <text evidence="9">Belongs to the drug/metabolite transporter (DMT) superfamily. Small multidrug resistance (SMR) (TC 2.A.7.1) family.</text>
</comment>
<comment type="subcellular location">
    <subcellularLocation>
        <location evidence="1">Cell inner membrane</location>
        <topology evidence="1">Multi-pass membrane protein</topology>
    </subcellularLocation>
    <subcellularLocation>
        <location evidence="9">Cell membrane</location>
        <topology evidence="9">Multi-pass membrane protein</topology>
    </subcellularLocation>
</comment>
<dbReference type="InterPro" id="IPR000390">
    <property type="entry name" value="Small_drug/metabolite_transptr"/>
</dbReference>
<evidence type="ECO:0000256" key="5">
    <source>
        <dbReference type="ARBA" id="ARBA00022519"/>
    </source>
</evidence>
<accession>A0ABU1GNN2</accession>
<dbReference type="SUPFAM" id="SSF103481">
    <property type="entry name" value="Multidrug resistance efflux transporter EmrE"/>
    <property type="match status" value="1"/>
</dbReference>
<keyword evidence="12" id="KW-1185">Reference proteome</keyword>
<keyword evidence="7 10" id="KW-1133">Transmembrane helix</keyword>